<evidence type="ECO:0000313" key="8">
    <source>
        <dbReference type="Proteomes" id="UP000002774"/>
    </source>
</evidence>
<keyword evidence="2 4" id="KW-0472">Membrane</keyword>
<dbReference type="STRING" id="714943.Mucpa_5418"/>
<organism evidence="7 8">
    <name type="scientific">Mucilaginibacter paludis DSM 18603</name>
    <dbReference type="NCBI Taxonomy" id="714943"/>
    <lineage>
        <taxon>Bacteria</taxon>
        <taxon>Pseudomonadati</taxon>
        <taxon>Bacteroidota</taxon>
        <taxon>Sphingobacteriia</taxon>
        <taxon>Sphingobacteriales</taxon>
        <taxon>Sphingobacteriaceae</taxon>
        <taxon>Mucilaginibacter</taxon>
    </lineage>
</organism>
<dbReference type="Gene3D" id="2.40.170.20">
    <property type="entry name" value="TonB-dependent receptor, beta-barrel domain"/>
    <property type="match status" value="1"/>
</dbReference>
<comment type="similarity">
    <text evidence="4">Belongs to the TonB-dependent receptor family.</text>
</comment>
<dbReference type="AlphaFoldDB" id="H1Y9B2"/>
<accession>H1Y9B2</accession>
<reference evidence="7" key="1">
    <citation type="submission" date="2011-09" db="EMBL/GenBank/DDBJ databases">
        <title>The permanent draft genome of Mucilaginibacter paludis DSM 18603.</title>
        <authorList>
            <consortium name="US DOE Joint Genome Institute (JGI-PGF)"/>
            <person name="Lucas S."/>
            <person name="Han J."/>
            <person name="Lapidus A."/>
            <person name="Bruce D."/>
            <person name="Goodwin L."/>
            <person name="Pitluck S."/>
            <person name="Peters L."/>
            <person name="Kyrpides N."/>
            <person name="Mavromatis K."/>
            <person name="Ivanova N."/>
            <person name="Mikhailova N."/>
            <person name="Held B."/>
            <person name="Detter J.C."/>
            <person name="Tapia R."/>
            <person name="Han C."/>
            <person name="Land M."/>
            <person name="Hauser L."/>
            <person name="Markowitz V."/>
            <person name="Cheng J.-F."/>
            <person name="Hugenholtz P."/>
            <person name="Woyke T."/>
            <person name="Wu D."/>
            <person name="Tindall B."/>
            <person name="Brambilla E."/>
            <person name="Klenk H.-P."/>
            <person name="Eisen J.A."/>
        </authorList>
    </citation>
    <scope>NUCLEOTIDE SEQUENCE [LARGE SCALE GENOMIC DNA]</scope>
    <source>
        <strain evidence="7">DSM 18603</strain>
    </source>
</reference>
<evidence type="ECO:0000259" key="6">
    <source>
        <dbReference type="Pfam" id="PF07715"/>
    </source>
</evidence>
<feature type="domain" description="TonB-dependent receptor plug" evidence="6">
    <location>
        <begin position="237"/>
        <end position="331"/>
    </location>
</feature>
<dbReference type="Proteomes" id="UP000002774">
    <property type="component" value="Chromosome"/>
</dbReference>
<dbReference type="Pfam" id="PF00593">
    <property type="entry name" value="TonB_dep_Rec_b-barrel"/>
    <property type="match status" value="1"/>
</dbReference>
<dbReference type="PANTHER" id="PTHR40980:SF4">
    <property type="entry name" value="TONB-DEPENDENT RECEPTOR-LIKE BETA-BARREL DOMAIN-CONTAINING PROTEIN"/>
    <property type="match status" value="1"/>
</dbReference>
<evidence type="ECO:0000256" key="1">
    <source>
        <dbReference type="ARBA" id="ARBA00004442"/>
    </source>
</evidence>
<dbReference type="InterPro" id="IPR000531">
    <property type="entry name" value="Beta-barrel_TonB"/>
</dbReference>
<dbReference type="Pfam" id="PF13715">
    <property type="entry name" value="CarbopepD_reg_2"/>
    <property type="match status" value="1"/>
</dbReference>
<keyword evidence="3" id="KW-0998">Cell outer membrane</keyword>
<feature type="domain" description="TonB-dependent receptor-like beta-barrel" evidence="5">
    <location>
        <begin position="638"/>
        <end position="1046"/>
    </location>
</feature>
<dbReference type="SUPFAM" id="SSF49464">
    <property type="entry name" value="Carboxypeptidase regulatory domain-like"/>
    <property type="match status" value="1"/>
</dbReference>
<comment type="subcellular location">
    <subcellularLocation>
        <location evidence="1 4">Cell outer membrane</location>
    </subcellularLocation>
</comment>
<proteinExistence type="inferred from homology"/>
<name>H1Y9B2_9SPHI</name>
<keyword evidence="8" id="KW-1185">Reference proteome</keyword>
<dbReference type="SUPFAM" id="SSF56935">
    <property type="entry name" value="Porins"/>
    <property type="match status" value="1"/>
</dbReference>
<dbReference type="InterPro" id="IPR012910">
    <property type="entry name" value="Plug_dom"/>
</dbReference>
<dbReference type="GO" id="GO:0009279">
    <property type="term" value="C:cell outer membrane"/>
    <property type="evidence" value="ECO:0007669"/>
    <property type="project" value="UniProtKB-SubCell"/>
</dbReference>
<keyword evidence="7" id="KW-0675">Receptor</keyword>
<dbReference type="InterPro" id="IPR036942">
    <property type="entry name" value="Beta-barrel_TonB_sf"/>
</dbReference>
<dbReference type="eggNOG" id="COG4771">
    <property type="taxonomic scope" value="Bacteria"/>
</dbReference>
<dbReference type="Gene3D" id="2.170.130.10">
    <property type="entry name" value="TonB-dependent receptor, plug domain"/>
    <property type="match status" value="1"/>
</dbReference>
<evidence type="ECO:0000256" key="2">
    <source>
        <dbReference type="ARBA" id="ARBA00023136"/>
    </source>
</evidence>
<sequence length="1146" mass="126778">MHNSTKRSVIKLLFIMARFTFLVLVVSLTLTGMLLASTVKSQNLDNVKVSLHFNEAGLDKVLSSIEQQSGFTFTYAPKLLTVPVTIDVKEASMREVLKLLSQNQKLQFTQVNWTLTVNKIPPPVIGFIEGVVIDAKTKETLIGATISVSGTTNGTQTDINGHFKLSVNEGNYDLDVKYIGYVTKHIKGIQIKGKQVTLLNLTLEASSNALSEVVIQARRRLISEAAVLNERKKSATVEDLISTRNIEKTASITTTQALQRVSGVTVTNDKYVSIRGLGDRNVIGTINGARITNANADNNSVPLDLIPAGLLDNIAVFKTLTPDKPADAAAGIVELRTKSFPDTLTLVVSAQNGSNSTVGYGGQINSFYNSDLGFLGQNVQKKNLSQDFINLANEFPGLAGANGYSSGEAIRRFLYTSGANVSSYQEALHIDKIQKSFDPVLTTSYKTAQPNQTYNLAFGNSYKFGKQTIGIVAGLNYFYRTEEKRNTQLNNYSIYQGVGFRYPFSIPATNTANHVELEPQLTQTENTGLETLNYGGLFSIGYRPMEGQEITLNYIGNKAAEAQGSNLFGEFPSSGTIRPVLNQVNSLRQEERTLNTYQARGAHKLGSGPYATQIDWNASISKGLQNDPDYRFTSVVIDSNYYDYVKRAPKQNFYAFLTGTRAAIVAGGQVYDPNNRAYRTLNERNQNYQVDLSQPFKALKQKQLFKTGFYYLNKQRDYHENIQTLPSSAALFNAGGDLNKMISADQIGLENGTSTNYEGGGNPAGFVYQLAKSTNNYSGSSVAKAAYGMLDLHITPKLRLVGGVRFEKTDIHALIDTAGTVVTTSGIYSSTLTPTPYRPDFNPNINYKTSWVPYYSANMIYSPKENINIRFAYSSTLARPELRELIPVTQYDPFQFAIVTGNPNLQNQRTNSFDLRTEWFSGKGEVISISVYDKTIHNQLTKAFSNDSTGTQTTGYNFPQVKYYNDTETGHVMGIELEARKDLGTLTPYLKNFFIGANILLANSYIQKNAERLAASRTIDNSSPGKSPLEGQPPYSLNVSLDYDNPKTGTSITSNFNIIGERLVQVVLTGEPDIYDRPAPVLDFVLAQKLFKRWVIKGYAKNVLNPAYKEVYTNYGNGGKYFGQEYIRRSYYRGADFMLGVSYSIF</sequence>
<dbReference type="OrthoDB" id="9768470at2"/>
<dbReference type="InterPro" id="IPR008969">
    <property type="entry name" value="CarboxyPept-like_regulatory"/>
</dbReference>
<gene>
    <name evidence="7" type="ORF">Mucpa_5418</name>
</gene>
<dbReference type="PANTHER" id="PTHR40980">
    <property type="entry name" value="PLUG DOMAIN-CONTAINING PROTEIN"/>
    <property type="match status" value="1"/>
</dbReference>
<evidence type="ECO:0000256" key="3">
    <source>
        <dbReference type="ARBA" id="ARBA00023237"/>
    </source>
</evidence>
<dbReference type="EMBL" id="CM001403">
    <property type="protein sequence ID" value="EHQ29490.1"/>
    <property type="molecule type" value="Genomic_DNA"/>
</dbReference>
<evidence type="ECO:0000313" key="7">
    <source>
        <dbReference type="EMBL" id="EHQ29490.1"/>
    </source>
</evidence>
<dbReference type="InterPro" id="IPR037066">
    <property type="entry name" value="Plug_dom_sf"/>
</dbReference>
<evidence type="ECO:0000259" key="5">
    <source>
        <dbReference type="Pfam" id="PF00593"/>
    </source>
</evidence>
<dbReference type="Pfam" id="PF07715">
    <property type="entry name" value="Plug"/>
    <property type="match status" value="1"/>
</dbReference>
<keyword evidence="4" id="KW-0798">TonB box</keyword>
<protein>
    <submittedName>
        <fullName evidence="7">TonB-dependent receptor</fullName>
    </submittedName>
</protein>
<dbReference type="Gene3D" id="2.60.40.1120">
    <property type="entry name" value="Carboxypeptidase-like, regulatory domain"/>
    <property type="match status" value="1"/>
</dbReference>
<evidence type="ECO:0000256" key="4">
    <source>
        <dbReference type="RuleBase" id="RU003357"/>
    </source>
</evidence>
<dbReference type="HOGENOM" id="CLU_006935_0_0_10"/>